<feature type="compositionally biased region" description="Low complexity" evidence="3">
    <location>
        <begin position="714"/>
        <end position="723"/>
    </location>
</feature>
<evidence type="ECO:0000256" key="1">
    <source>
        <dbReference type="ARBA" id="ARBA00022450"/>
    </source>
</evidence>
<name>A0ABR1FQ58_AURAN</name>
<dbReference type="InterPro" id="IPR009081">
    <property type="entry name" value="PP-bd_ACP"/>
</dbReference>
<dbReference type="InterPro" id="IPR016039">
    <property type="entry name" value="Thiolase-like"/>
</dbReference>
<dbReference type="EMBL" id="JBBJCI010000293">
    <property type="protein sequence ID" value="KAK7235306.1"/>
    <property type="molecule type" value="Genomic_DNA"/>
</dbReference>
<feature type="domain" description="Carrier" evidence="4">
    <location>
        <begin position="1080"/>
        <end position="1155"/>
    </location>
</feature>
<dbReference type="InterPro" id="IPR020845">
    <property type="entry name" value="AMP-binding_CS"/>
</dbReference>
<feature type="region of interest" description="Disordered" evidence="3">
    <location>
        <begin position="702"/>
        <end position="739"/>
    </location>
</feature>
<feature type="compositionally biased region" description="Basic and acidic residues" evidence="3">
    <location>
        <begin position="702"/>
        <end position="712"/>
    </location>
</feature>
<dbReference type="Gene3D" id="3.30.300.30">
    <property type="match status" value="1"/>
</dbReference>
<dbReference type="Gene3D" id="1.10.1200.10">
    <property type="entry name" value="ACP-like"/>
    <property type="match status" value="2"/>
</dbReference>
<dbReference type="SMART" id="SM00823">
    <property type="entry name" value="PKS_PP"/>
    <property type="match status" value="2"/>
</dbReference>
<dbReference type="Gene3D" id="3.30.559.30">
    <property type="entry name" value="Nonribosomal peptide synthetase, condensation domain"/>
    <property type="match status" value="1"/>
</dbReference>
<dbReference type="PROSITE" id="PS50075">
    <property type="entry name" value="CARRIER"/>
    <property type="match status" value="2"/>
</dbReference>
<evidence type="ECO:0000313" key="6">
    <source>
        <dbReference type="Proteomes" id="UP001363151"/>
    </source>
</evidence>
<proteinExistence type="predicted"/>
<feature type="region of interest" description="Disordered" evidence="3">
    <location>
        <begin position="839"/>
        <end position="867"/>
    </location>
</feature>
<evidence type="ECO:0000256" key="3">
    <source>
        <dbReference type="SAM" id="MobiDB-lite"/>
    </source>
</evidence>
<dbReference type="SUPFAM" id="SSF52777">
    <property type="entry name" value="CoA-dependent acyltransferases"/>
    <property type="match status" value="2"/>
</dbReference>
<dbReference type="SUPFAM" id="SSF53901">
    <property type="entry name" value="Thiolase-like"/>
    <property type="match status" value="1"/>
</dbReference>
<dbReference type="InterPro" id="IPR020806">
    <property type="entry name" value="PKS_PP-bd"/>
</dbReference>
<evidence type="ECO:0000256" key="2">
    <source>
        <dbReference type="ARBA" id="ARBA00022553"/>
    </source>
</evidence>
<comment type="caution">
    <text evidence="5">The sequence shown here is derived from an EMBL/GenBank/DDBJ whole genome shotgun (WGS) entry which is preliminary data.</text>
</comment>
<keyword evidence="1" id="KW-0596">Phosphopantetheine</keyword>
<evidence type="ECO:0000259" key="4">
    <source>
        <dbReference type="PROSITE" id="PS50075"/>
    </source>
</evidence>
<dbReference type="InterPro" id="IPR023213">
    <property type="entry name" value="CAT-like_dom_sf"/>
</dbReference>
<dbReference type="SUPFAM" id="SSF47336">
    <property type="entry name" value="ACP-like"/>
    <property type="match status" value="2"/>
</dbReference>
<dbReference type="InterPro" id="IPR045851">
    <property type="entry name" value="AMP-bd_C_sf"/>
</dbReference>
<organism evidence="5 6">
    <name type="scientific">Aureococcus anophagefferens</name>
    <name type="common">Harmful bloom alga</name>
    <dbReference type="NCBI Taxonomy" id="44056"/>
    <lineage>
        <taxon>Eukaryota</taxon>
        <taxon>Sar</taxon>
        <taxon>Stramenopiles</taxon>
        <taxon>Ochrophyta</taxon>
        <taxon>Pelagophyceae</taxon>
        <taxon>Pelagomonadales</taxon>
        <taxon>Pelagomonadaceae</taxon>
        <taxon>Aureococcus</taxon>
    </lineage>
</organism>
<reference evidence="5 6" key="1">
    <citation type="submission" date="2024-03" db="EMBL/GenBank/DDBJ databases">
        <title>Aureococcus anophagefferens CCMP1851 and Kratosvirus quantuckense: Draft genome of a second virus-susceptible host strain in the model system.</title>
        <authorList>
            <person name="Chase E."/>
            <person name="Truchon A.R."/>
            <person name="Schepens W."/>
            <person name="Wilhelm S.W."/>
        </authorList>
    </citation>
    <scope>NUCLEOTIDE SEQUENCE [LARGE SCALE GENOMIC DNA]</scope>
    <source>
        <strain evidence="5 6">CCMP1851</strain>
    </source>
</reference>
<dbReference type="SUPFAM" id="SSF56801">
    <property type="entry name" value="Acetyl-CoA synthetase-like"/>
    <property type="match status" value="1"/>
</dbReference>
<dbReference type="PROSITE" id="PS00455">
    <property type="entry name" value="AMP_BINDING"/>
    <property type="match status" value="1"/>
</dbReference>
<dbReference type="Pfam" id="PF00550">
    <property type="entry name" value="PP-binding"/>
    <property type="match status" value="2"/>
</dbReference>
<dbReference type="Gene3D" id="3.40.50.12780">
    <property type="entry name" value="N-terminal domain of ligase-like"/>
    <property type="match status" value="2"/>
</dbReference>
<keyword evidence="6" id="KW-1185">Reference proteome</keyword>
<accession>A0ABR1FQ58</accession>
<evidence type="ECO:0000313" key="5">
    <source>
        <dbReference type="EMBL" id="KAK7235306.1"/>
    </source>
</evidence>
<dbReference type="Pfam" id="PF00668">
    <property type="entry name" value="Condensation"/>
    <property type="match status" value="1"/>
</dbReference>
<gene>
    <name evidence="5" type="ORF">SO694_00068198</name>
</gene>
<dbReference type="InterPro" id="IPR042099">
    <property type="entry name" value="ANL_N_sf"/>
</dbReference>
<dbReference type="InterPro" id="IPR036736">
    <property type="entry name" value="ACP-like_sf"/>
</dbReference>
<dbReference type="InterPro" id="IPR000873">
    <property type="entry name" value="AMP-dep_synth/lig_dom"/>
</dbReference>
<protein>
    <recommendedName>
        <fullName evidence="4">Carrier domain-containing protein</fullName>
    </recommendedName>
</protein>
<dbReference type="Proteomes" id="UP001363151">
    <property type="component" value="Unassembled WGS sequence"/>
</dbReference>
<dbReference type="Gene3D" id="3.30.559.10">
    <property type="entry name" value="Chloramphenicol acetyltransferase-like domain"/>
    <property type="match status" value="1"/>
</dbReference>
<sequence>MSQYPYREASYRSTAHVDFEPPAWWAPHSSETHLLRETRATIGRMQDADFMTWLDDRGREGETLTFAGLWRKALAVSRKMVDDWGVETGDRVLLCYLPGMAFMVAFWGRTRVIQLRFNVAFWGCLRLRVVAVPVYPPDPNKLALGLRKLDLVKQSCGSSLCLTEKALDQMRIALSLTHRWPPGLVWKRTDRELKFKDASDPDVPLLDDAVAFLQYTSGSTGDPKGVMLTFANVRAELESSTRLQCAQMSKFGRDVPNRRSISTQANIWHNLNEMYLPAQRHHLATRGVAAGERITGVSWLPQFHDTGLVLCIVGPFVAGYRMVNFSPLTFLKMPLLWLEAMSKYGAHWSAAPDFAYELCVRRLGERLCERAAKDAKAKENGDAPKAHAPIDLASIRQFACGAGERCRPAQLERFMETFKPYGLREDVYVPNYGLAEHVVGTCGCARGLILSKSRPDLACCGEDFQCDLRIVDPTSRREATRGEIWISSKSVAAGYWGKKELSTETFHARLVLDDAGTESRSRYVRTGDEAFLEDGMLFINGRLKDLIIVGGKNYYPEDIEVAAQEANRDVIRPGCVAAFAAEENAAGAEEKVVCVFELRKSAPSDAATLKALTDDVARAVGVASGLQPDRVLVIPERSIPKTTSGKVQRRQTRAKVQDASLKVLFDTAGLIEPMARSYGPLDLVRDAIAAFPWTFGVAPCDDADKDKDKDAPEADASPAPSEAAETRERAAPPATPSKRAAEVEATLLAAIRAVATGPVVATTAFYELGLSSRQMVELLRKIEGELDLELPPTVVFSCPTVRALAAEIVSMTGGGDDSDGEGTGAQAGFAASARAACGLSAGRQRRSRRGRAAPAPRERESRRAARRRPRAAVGVCAGMMSIDAVLGVPAVDVGPHDLTGNGYAAAGSRLSFLLDLRGPRRRRRHGVLGALVAAALAAKFVRDGDADAEIAGARAAARVVVDLGAESAAVVDATAETAVSRRVNGFRSDALWTRAFVGGDDARAAARVDARRRGRDVAAVRGRLSVKNAREASAVAEAALRCATASPALAFSYEAALLSPARLPRPAKAAPPREAAAYAAAAVTPRQAATKAAMAVLGLDEIDPTANLGDLGMDSLQGTEFAREVGDRLRRTVSPSILVAAETLDEVVALLEAECVSTEDVPEAPARPPWAEEVPDAPPGVAAFPSSPDQELLLWMLRRRDKRANGAAKAGGYAWLPPTAVGKLVGKLDAGKLKLALDAVVDRHDALRCRLVDVPGANRALVVVGADAKPKLETAAADSVDGAVAACQAYYDADANDPFAARSLLRALLVVVDAETHVLFLACNHAVSDGWSHQVLYGELVLAYNALVAGRAATADLPAVPRSYGAFLGWQASLVSDGAYGGAAVVAQREAYAAARRLPDWPREAPDAVETLFSTGALLRSDAAAVVDAATLGKLSAVLRGSACGRASLPSAVLAAYAFALRWLPRGAASVVQYSHSGRVGHDELHRTYGQLASDMNVVLPPRPAGDGSVGAFVAHVHASVLDALSLAAVPYAVAYGAAKGGPDAEAPLPAQYNWYDRYTDVVPWAGLEATELGVDATAMKRKTFNVGAIYLMALVQGDGALLLKFFFNEHVYSRATVDAALADASRFLAALAAGADAPVPEL</sequence>
<feature type="domain" description="Carrier" evidence="4">
    <location>
        <begin position="738"/>
        <end position="812"/>
    </location>
</feature>
<dbReference type="InterPro" id="IPR001242">
    <property type="entry name" value="Condensation_dom"/>
</dbReference>
<dbReference type="PANTHER" id="PTHR22754">
    <property type="entry name" value="DISCO-INTERACTING PROTEIN 2 DIP2 -RELATED"/>
    <property type="match status" value="1"/>
</dbReference>
<dbReference type="PANTHER" id="PTHR22754:SF32">
    <property type="entry name" value="DISCO-INTERACTING PROTEIN 2"/>
    <property type="match status" value="1"/>
</dbReference>
<dbReference type="SMART" id="SM01294">
    <property type="entry name" value="PKS_PP_betabranch"/>
    <property type="match status" value="1"/>
</dbReference>
<keyword evidence="2" id="KW-0597">Phosphoprotein</keyword>
<dbReference type="Pfam" id="PF00501">
    <property type="entry name" value="AMP-binding"/>
    <property type="match status" value="1"/>
</dbReference>